<name>A0A8J7WKB1_9RHOB</name>
<dbReference type="RefSeq" id="WP_212538851.1">
    <property type="nucleotide sequence ID" value="NZ_JAGTUU010000018.1"/>
</dbReference>
<organism evidence="2 3">
    <name type="scientific">Thetidibacter halocola</name>
    <dbReference type="NCBI Taxonomy" id="2827239"/>
    <lineage>
        <taxon>Bacteria</taxon>
        <taxon>Pseudomonadati</taxon>
        <taxon>Pseudomonadota</taxon>
        <taxon>Alphaproteobacteria</taxon>
        <taxon>Rhodobacterales</taxon>
        <taxon>Roseobacteraceae</taxon>
        <taxon>Thetidibacter</taxon>
    </lineage>
</organism>
<dbReference type="AlphaFoldDB" id="A0A8J7WKB1"/>
<dbReference type="EMBL" id="JAGTUU010000018">
    <property type="protein sequence ID" value="MBS0126893.1"/>
    <property type="molecule type" value="Genomic_DNA"/>
</dbReference>
<protein>
    <submittedName>
        <fullName evidence="2">Uncharacterized protein</fullName>
    </submittedName>
</protein>
<reference evidence="2" key="1">
    <citation type="submission" date="2021-04" db="EMBL/GenBank/DDBJ databases">
        <authorList>
            <person name="Yoon J."/>
        </authorList>
    </citation>
    <scope>NUCLEOTIDE SEQUENCE</scope>
    <source>
        <strain evidence="2">KMU-90</strain>
    </source>
</reference>
<dbReference type="Proteomes" id="UP000681356">
    <property type="component" value="Unassembled WGS sequence"/>
</dbReference>
<evidence type="ECO:0000313" key="3">
    <source>
        <dbReference type="Proteomes" id="UP000681356"/>
    </source>
</evidence>
<evidence type="ECO:0000313" key="2">
    <source>
        <dbReference type="EMBL" id="MBS0126893.1"/>
    </source>
</evidence>
<sequence length="128" mass="14630">MKLAKIAAIAMCLCASMTQAQTINFRCFPNGGYAFNEYHLTIERGLDTVKIEARFSSGDILYVKVYPAIITDDYIVIKEHDFVPSEIMPFISQSYIERSTGRYIRLETAFIGGDIWVDYGEYQCQPNF</sequence>
<feature type="signal peptide" evidence="1">
    <location>
        <begin position="1"/>
        <end position="20"/>
    </location>
</feature>
<keyword evidence="3" id="KW-1185">Reference proteome</keyword>
<comment type="caution">
    <text evidence="2">The sequence shown here is derived from an EMBL/GenBank/DDBJ whole genome shotgun (WGS) entry which is preliminary data.</text>
</comment>
<gene>
    <name evidence="2" type="ORF">KB874_22750</name>
</gene>
<accession>A0A8J7WKB1</accession>
<evidence type="ECO:0000256" key="1">
    <source>
        <dbReference type="SAM" id="SignalP"/>
    </source>
</evidence>
<proteinExistence type="predicted"/>
<keyword evidence="1" id="KW-0732">Signal</keyword>
<feature type="chain" id="PRO_5035248337" evidence="1">
    <location>
        <begin position="21"/>
        <end position="128"/>
    </location>
</feature>